<accession>A0A6G1H0J3</accession>
<proteinExistence type="predicted"/>
<reference evidence="2" key="1">
    <citation type="journal article" date="2020" name="Stud. Mycol.">
        <title>101 Dothideomycetes genomes: a test case for predicting lifestyles and emergence of pathogens.</title>
        <authorList>
            <person name="Haridas S."/>
            <person name="Albert R."/>
            <person name="Binder M."/>
            <person name="Bloem J."/>
            <person name="Labutti K."/>
            <person name="Salamov A."/>
            <person name="Andreopoulos B."/>
            <person name="Baker S."/>
            <person name="Barry K."/>
            <person name="Bills G."/>
            <person name="Bluhm B."/>
            <person name="Cannon C."/>
            <person name="Castanera R."/>
            <person name="Culley D."/>
            <person name="Daum C."/>
            <person name="Ezra D."/>
            <person name="Gonzalez J."/>
            <person name="Henrissat B."/>
            <person name="Kuo A."/>
            <person name="Liang C."/>
            <person name="Lipzen A."/>
            <person name="Lutzoni F."/>
            <person name="Magnuson J."/>
            <person name="Mondo S."/>
            <person name="Nolan M."/>
            <person name="Ohm R."/>
            <person name="Pangilinan J."/>
            <person name="Park H.-J."/>
            <person name="Ramirez L."/>
            <person name="Alfaro M."/>
            <person name="Sun H."/>
            <person name="Tritt A."/>
            <person name="Yoshinaga Y."/>
            <person name="Zwiers L.-H."/>
            <person name="Turgeon B."/>
            <person name="Goodwin S."/>
            <person name="Spatafora J."/>
            <person name="Crous P."/>
            <person name="Grigoriev I."/>
        </authorList>
    </citation>
    <scope>NUCLEOTIDE SEQUENCE</scope>
    <source>
        <strain evidence="2">CBS 113979</strain>
    </source>
</reference>
<feature type="compositionally biased region" description="Low complexity" evidence="1">
    <location>
        <begin position="345"/>
        <end position="358"/>
    </location>
</feature>
<feature type="compositionally biased region" description="Basic and acidic residues" evidence="1">
    <location>
        <begin position="507"/>
        <end position="517"/>
    </location>
</feature>
<evidence type="ECO:0000313" key="2">
    <source>
        <dbReference type="EMBL" id="KAF1986721.1"/>
    </source>
</evidence>
<organism evidence="2 3">
    <name type="scientific">Aulographum hederae CBS 113979</name>
    <dbReference type="NCBI Taxonomy" id="1176131"/>
    <lineage>
        <taxon>Eukaryota</taxon>
        <taxon>Fungi</taxon>
        <taxon>Dikarya</taxon>
        <taxon>Ascomycota</taxon>
        <taxon>Pezizomycotina</taxon>
        <taxon>Dothideomycetes</taxon>
        <taxon>Pleosporomycetidae</taxon>
        <taxon>Aulographales</taxon>
        <taxon>Aulographaceae</taxon>
    </lineage>
</organism>
<name>A0A6G1H0J3_9PEZI</name>
<feature type="compositionally biased region" description="Basic and acidic residues" evidence="1">
    <location>
        <begin position="158"/>
        <end position="169"/>
    </location>
</feature>
<dbReference type="OrthoDB" id="10249311at2759"/>
<evidence type="ECO:0000256" key="1">
    <source>
        <dbReference type="SAM" id="MobiDB-lite"/>
    </source>
</evidence>
<feature type="compositionally biased region" description="Polar residues" evidence="1">
    <location>
        <begin position="296"/>
        <end position="306"/>
    </location>
</feature>
<feature type="compositionally biased region" description="Basic and acidic residues" evidence="1">
    <location>
        <begin position="87"/>
        <end position="133"/>
    </location>
</feature>
<feature type="compositionally biased region" description="Polar residues" evidence="1">
    <location>
        <begin position="324"/>
        <end position="344"/>
    </location>
</feature>
<feature type="compositionally biased region" description="Polar residues" evidence="1">
    <location>
        <begin position="261"/>
        <end position="273"/>
    </location>
</feature>
<feature type="compositionally biased region" description="Polar residues" evidence="1">
    <location>
        <begin position="34"/>
        <end position="70"/>
    </location>
</feature>
<feature type="compositionally biased region" description="Acidic residues" evidence="1">
    <location>
        <begin position="179"/>
        <end position="191"/>
    </location>
</feature>
<feature type="compositionally biased region" description="Polar residues" evidence="1">
    <location>
        <begin position="1"/>
        <end position="25"/>
    </location>
</feature>
<protein>
    <recommendedName>
        <fullName evidence="4">TeaA receptor TeaR</fullName>
    </recommendedName>
</protein>
<dbReference type="Proteomes" id="UP000800041">
    <property type="component" value="Unassembled WGS sequence"/>
</dbReference>
<feature type="compositionally biased region" description="Polar residues" evidence="1">
    <location>
        <begin position="209"/>
        <end position="223"/>
    </location>
</feature>
<dbReference type="AlphaFoldDB" id="A0A6G1H0J3"/>
<feature type="compositionally biased region" description="Basic and acidic residues" evidence="1">
    <location>
        <begin position="393"/>
        <end position="413"/>
    </location>
</feature>
<dbReference type="EMBL" id="ML977155">
    <property type="protein sequence ID" value="KAF1986721.1"/>
    <property type="molecule type" value="Genomic_DNA"/>
</dbReference>
<evidence type="ECO:0000313" key="3">
    <source>
        <dbReference type="Proteomes" id="UP000800041"/>
    </source>
</evidence>
<feature type="region of interest" description="Disordered" evidence="1">
    <location>
        <begin position="1"/>
        <end position="520"/>
    </location>
</feature>
<keyword evidence="3" id="KW-1185">Reference proteome</keyword>
<gene>
    <name evidence="2" type="ORF">K402DRAFT_404054</name>
</gene>
<sequence>MAAVSPTQPIRTLTPPSSSHGNGTSWDFAVPLDNENSMATESKPATSFDTAPKTSFSSNRQPLAQQTNGSAKPPYQRVDSNPASRKVSAEKRKAPPKNNAKDVDESNWIHRDKLAQIESRELEEAGFRVEHVTSRSSSRSTSRSRNRRDRSSEQFGEQEERNSHAGQDKRQRRISPILAEDEIEDVDEEDPLQTWDLRTPEEIAADVQNPMSRQQQLRPSTSRIPIARTSPMPVPQTFVERDAPTPRSRHGSGSWGEDIASQGQRVRSGSIGSQILLDDFDSSDVPSSPARDATNERSGTQYSPQKAKSPVKAGPTSGARKGNRTASQTKTRKPSISSSDSPNQRPGTSSGRSRPSTSHNRPLGEPPWIASMYKPDPRLPPDQQMLPTHAKRMAQEQWEKEGKTGSAYDRDFRLLNTDDFGGLRPERRGSVDPPTPVEEKSDENLKTWPLASPKPEPLSPTLSRPDTGGTEHGGYKTMPTIQSPKQPPTSPRSPHMSQHPVPTETIRMQEPHEEAKPKKGCCCIVM</sequence>
<evidence type="ECO:0008006" key="4">
    <source>
        <dbReference type="Google" id="ProtNLM"/>
    </source>
</evidence>